<dbReference type="GeneID" id="36406424"/>
<dbReference type="STRING" id="4781.A0A0P1A5P7"/>
<dbReference type="OrthoDB" id="203754at2759"/>
<dbReference type="GO" id="GO:0005634">
    <property type="term" value="C:nucleus"/>
    <property type="evidence" value="ECO:0007669"/>
    <property type="project" value="TreeGrafter"/>
</dbReference>
<dbReference type="PANTHER" id="PTHR15666:SF1">
    <property type="entry name" value="COMM DOMAIN-CONTAINING PROTEIN 5"/>
    <property type="match status" value="1"/>
</dbReference>
<dbReference type="InterPro" id="IPR037357">
    <property type="entry name" value="COMMD5"/>
</dbReference>
<keyword evidence="2" id="KW-1185">Reference proteome</keyword>
<sequence length="208" mass="23948">METFVAAAREWNVLLGEVGEDFVSRHLDNAMQLAIALHYQKDQEAEHATCDVSSAELQDFVALSMILQRLLEAATRDHMTFLLPDMISSTTKQASLLKEELSIMQSLPDAFRQRFRQLLAMHWDTLVESTTLFPLPGIQDINWSVAKDNNNGQRIHLRVQTSDGRTRKIHVPIQQFHELRYSVASILHEMNMIEAHPIMQLNHMKFSR</sequence>
<dbReference type="OMA" id="IVAAREW"/>
<accession>A0A0P1A5P7</accession>
<proteinExistence type="predicted"/>
<protein>
    <recommendedName>
        <fullName evidence="3">COMM domain-containing protein</fullName>
    </recommendedName>
</protein>
<organism evidence="1 2">
    <name type="scientific">Plasmopara halstedii</name>
    <name type="common">Downy mildew of sunflower</name>
    <dbReference type="NCBI Taxonomy" id="4781"/>
    <lineage>
        <taxon>Eukaryota</taxon>
        <taxon>Sar</taxon>
        <taxon>Stramenopiles</taxon>
        <taxon>Oomycota</taxon>
        <taxon>Peronosporomycetes</taxon>
        <taxon>Peronosporales</taxon>
        <taxon>Peronosporaceae</taxon>
        <taxon>Plasmopara</taxon>
    </lineage>
</organism>
<name>A0A0P1A5P7_PLAHL</name>
<evidence type="ECO:0008006" key="3">
    <source>
        <dbReference type="Google" id="ProtNLM"/>
    </source>
</evidence>
<dbReference type="RefSeq" id="XP_024571859.1">
    <property type="nucleotide sequence ID" value="XM_024724759.1"/>
</dbReference>
<dbReference type="PANTHER" id="PTHR15666">
    <property type="entry name" value="COMM DOMAIN CONTAINING PROTEIN 5"/>
    <property type="match status" value="1"/>
</dbReference>
<dbReference type="AlphaFoldDB" id="A0A0P1A5P7"/>
<dbReference type="EMBL" id="CCYD01000053">
    <property type="protein sequence ID" value="CEG35490.1"/>
    <property type="molecule type" value="Genomic_DNA"/>
</dbReference>
<dbReference type="Proteomes" id="UP000054928">
    <property type="component" value="Unassembled WGS sequence"/>
</dbReference>
<evidence type="ECO:0000313" key="1">
    <source>
        <dbReference type="EMBL" id="CEG35490.1"/>
    </source>
</evidence>
<evidence type="ECO:0000313" key="2">
    <source>
        <dbReference type="Proteomes" id="UP000054928"/>
    </source>
</evidence>
<reference evidence="2" key="1">
    <citation type="submission" date="2014-09" db="EMBL/GenBank/DDBJ databases">
        <authorList>
            <person name="Sharma Rahul"/>
            <person name="Thines Marco"/>
        </authorList>
    </citation>
    <scope>NUCLEOTIDE SEQUENCE [LARGE SCALE GENOMIC DNA]</scope>
</reference>